<keyword evidence="3" id="KW-1185">Reference proteome</keyword>
<evidence type="ECO:0000313" key="3">
    <source>
        <dbReference type="Proteomes" id="UP001231189"/>
    </source>
</evidence>
<dbReference type="InterPro" id="IPR042172">
    <property type="entry name" value="Adenosylhomocyst_ase-like_sf"/>
</dbReference>
<feature type="compositionally biased region" description="Basic residues" evidence="1">
    <location>
        <begin position="81"/>
        <end position="93"/>
    </location>
</feature>
<dbReference type="GO" id="GO:0004013">
    <property type="term" value="F:adenosylhomocysteinase activity"/>
    <property type="evidence" value="ECO:0007669"/>
    <property type="project" value="TreeGrafter"/>
</dbReference>
<dbReference type="PANTHER" id="PTHR23420:SF27">
    <property type="entry name" value="ADENOSYLHOMOCYSTEINASE"/>
    <property type="match status" value="1"/>
</dbReference>
<accession>A0AAD8S7K7</accession>
<protein>
    <submittedName>
        <fullName evidence="2">Uncharacterized protein</fullName>
    </submittedName>
</protein>
<dbReference type="InterPro" id="IPR000043">
    <property type="entry name" value="Adenosylhomocysteinase-like"/>
</dbReference>
<dbReference type="SUPFAM" id="SSF52283">
    <property type="entry name" value="Formate/glycerate dehydrogenase catalytic domain-like"/>
    <property type="match status" value="2"/>
</dbReference>
<name>A0AAD8S7K7_LOLMU</name>
<evidence type="ECO:0000313" key="2">
    <source>
        <dbReference type="EMBL" id="KAK1646734.1"/>
    </source>
</evidence>
<dbReference type="Proteomes" id="UP001231189">
    <property type="component" value="Unassembled WGS sequence"/>
</dbReference>
<reference evidence="2" key="1">
    <citation type="submission" date="2023-07" db="EMBL/GenBank/DDBJ databases">
        <title>A chromosome-level genome assembly of Lolium multiflorum.</title>
        <authorList>
            <person name="Chen Y."/>
            <person name="Copetti D."/>
            <person name="Kolliker R."/>
            <person name="Studer B."/>
        </authorList>
    </citation>
    <scope>NUCLEOTIDE SEQUENCE</scope>
    <source>
        <strain evidence="2">02402/16</strain>
        <tissue evidence="2">Leaf</tissue>
    </source>
</reference>
<dbReference type="Gene3D" id="3.40.50.1480">
    <property type="entry name" value="Adenosylhomocysteinase-like"/>
    <property type="match status" value="2"/>
</dbReference>
<organism evidence="2 3">
    <name type="scientific">Lolium multiflorum</name>
    <name type="common">Italian ryegrass</name>
    <name type="synonym">Lolium perenne subsp. multiflorum</name>
    <dbReference type="NCBI Taxonomy" id="4521"/>
    <lineage>
        <taxon>Eukaryota</taxon>
        <taxon>Viridiplantae</taxon>
        <taxon>Streptophyta</taxon>
        <taxon>Embryophyta</taxon>
        <taxon>Tracheophyta</taxon>
        <taxon>Spermatophyta</taxon>
        <taxon>Magnoliopsida</taxon>
        <taxon>Liliopsida</taxon>
        <taxon>Poales</taxon>
        <taxon>Poaceae</taxon>
        <taxon>BOP clade</taxon>
        <taxon>Pooideae</taxon>
        <taxon>Poodae</taxon>
        <taxon>Poeae</taxon>
        <taxon>Poeae Chloroplast Group 2 (Poeae type)</taxon>
        <taxon>Loliodinae</taxon>
        <taxon>Loliinae</taxon>
        <taxon>Lolium</taxon>
    </lineage>
</organism>
<comment type="caution">
    <text evidence="2">The sequence shown here is derived from an EMBL/GenBank/DDBJ whole genome shotgun (WGS) entry which is preliminary data.</text>
</comment>
<dbReference type="EMBL" id="JAUUTY010000004">
    <property type="protein sequence ID" value="KAK1646734.1"/>
    <property type="molecule type" value="Genomic_DNA"/>
</dbReference>
<dbReference type="PANTHER" id="PTHR23420">
    <property type="entry name" value="ADENOSYLHOMOCYSTEINASE"/>
    <property type="match status" value="1"/>
</dbReference>
<sequence length="168" mass="18449">MSCRCGGATNPFPAMAMALSVEISSGRDYKVKHLSQANFARLELSLAEVEMPGLMASHAEFGPAQPFKGSPLPDLGLHPDRRPRRRSHRARLGRPLRRNGDALEEYWWCTERCLDWGEGGGPDLIVGDATLLIHDGVNAVEEFGKILQMCARPMRHICGPPLVVPLAP</sequence>
<feature type="region of interest" description="Disordered" evidence="1">
    <location>
        <begin position="68"/>
        <end position="93"/>
    </location>
</feature>
<proteinExistence type="predicted"/>
<gene>
    <name evidence="2" type="ORF">QYE76_064539</name>
</gene>
<evidence type="ECO:0000256" key="1">
    <source>
        <dbReference type="SAM" id="MobiDB-lite"/>
    </source>
</evidence>
<dbReference type="GO" id="GO:0033353">
    <property type="term" value="P:S-adenosylmethionine cycle"/>
    <property type="evidence" value="ECO:0007669"/>
    <property type="project" value="TreeGrafter"/>
</dbReference>
<dbReference type="AlphaFoldDB" id="A0AAD8S7K7"/>
<dbReference type="GO" id="GO:0005829">
    <property type="term" value="C:cytosol"/>
    <property type="evidence" value="ECO:0007669"/>
    <property type="project" value="TreeGrafter"/>
</dbReference>
<dbReference type="Pfam" id="PF05221">
    <property type="entry name" value="AdoHcyase"/>
    <property type="match status" value="2"/>
</dbReference>